<dbReference type="PROSITE" id="PS51677">
    <property type="entry name" value="NODB"/>
    <property type="match status" value="1"/>
</dbReference>
<evidence type="ECO:0000256" key="3">
    <source>
        <dbReference type="SAM" id="SignalP"/>
    </source>
</evidence>
<feature type="chain" id="PRO_5046217906" description="NodB homology domain-containing protein" evidence="3">
    <location>
        <begin position="51"/>
        <end position="276"/>
    </location>
</feature>
<evidence type="ECO:0000313" key="6">
    <source>
        <dbReference type="Proteomes" id="UP001501585"/>
    </source>
</evidence>
<dbReference type="CDD" id="cd10954">
    <property type="entry name" value="CE4_CtAXE_like"/>
    <property type="match status" value="1"/>
</dbReference>
<reference evidence="6" key="1">
    <citation type="journal article" date="2019" name="Int. J. Syst. Evol. Microbiol.">
        <title>The Global Catalogue of Microorganisms (GCM) 10K type strain sequencing project: providing services to taxonomists for standard genome sequencing and annotation.</title>
        <authorList>
            <consortium name="The Broad Institute Genomics Platform"/>
            <consortium name="The Broad Institute Genome Sequencing Center for Infectious Disease"/>
            <person name="Wu L."/>
            <person name="Ma J."/>
        </authorList>
    </citation>
    <scope>NUCLEOTIDE SEQUENCE [LARGE SCALE GENOMIC DNA]</scope>
    <source>
        <strain evidence="6">JCM 15313</strain>
    </source>
</reference>
<protein>
    <recommendedName>
        <fullName evidence="4">NodB homology domain-containing protein</fullName>
    </recommendedName>
</protein>
<sequence length="276" mass="29620">MRGSRLRLIASRSTAETVPKPHSAARGHRMGTVALFTSLLLMLSGGPATAAPAETAPPGAVPDCSSPGAKCIALTFDDGPAPRTGELLDILDAHGVRSTFFMVGYQIERHPATVSLAHSRGHEVANHSANHPDLTELSESEIRAEISEVNRQIRREIGFTPPLMRPPYGETNATVERIIREFGMTQVLWNVDSEDWKDHDSATIAHQVLDDARPGAVVLMHDIHDTTIEAVPTILDGLSERGYTMVTVSQLLSGAHADMSRVDDAPALPYGSGSAP</sequence>
<feature type="signal peptide" evidence="3">
    <location>
        <begin position="1"/>
        <end position="50"/>
    </location>
</feature>
<dbReference type="InterPro" id="IPR002509">
    <property type="entry name" value="NODB_dom"/>
</dbReference>
<dbReference type="EMBL" id="BAAAPC010000019">
    <property type="protein sequence ID" value="GAA2008832.1"/>
    <property type="molecule type" value="Genomic_DNA"/>
</dbReference>
<keyword evidence="6" id="KW-1185">Reference proteome</keyword>
<evidence type="ECO:0000256" key="2">
    <source>
        <dbReference type="ARBA" id="ARBA00022801"/>
    </source>
</evidence>
<name>A0ABP5EV17_9ACTN</name>
<evidence type="ECO:0000256" key="1">
    <source>
        <dbReference type="ARBA" id="ARBA00022723"/>
    </source>
</evidence>
<keyword evidence="2" id="KW-0378">Hydrolase</keyword>
<dbReference type="RefSeq" id="WP_344101706.1">
    <property type="nucleotide sequence ID" value="NZ_BAAAPC010000019.1"/>
</dbReference>
<dbReference type="PANTHER" id="PTHR10587">
    <property type="entry name" value="GLYCOSYL TRANSFERASE-RELATED"/>
    <property type="match status" value="1"/>
</dbReference>
<gene>
    <name evidence="5" type="ORF">GCM10009799_40710</name>
</gene>
<keyword evidence="1" id="KW-0479">Metal-binding</keyword>
<evidence type="ECO:0000259" key="4">
    <source>
        <dbReference type="PROSITE" id="PS51677"/>
    </source>
</evidence>
<dbReference type="Proteomes" id="UP001501585">
    <property type="component" value="Unassembled WGS sequence"/>
</dbReference>
<keyword evidence="3" id="KW-0732">Signal</keyword>
<feature type="domain" description="NodB homology" evidence="4">
    <location>
        <begin position="70"/>
        <end position="246"/>
    </location>
</feature>
<proteinExistence type="predicted"/>
<dbReference type="InterPro" id="IPR050248">
    <property type="entry name" value="Polysacc_deacetylase_ArnD"/>
</dbReference>
<dbReference type="PANTHER" id="PTHR10587:SF133">
    <property type="entry name" value="CHITIN DEACETYLASE 1-RELATED"/>
    <property type="match status" value="1"/>
</dbReference>
<organism evidence="5 6">
    <name type="scientific">Nocardiopsis rhodophaea</name>
    <dbReference type="NCBI Taxonomy" id="280238"/>
    <lineage>
        <taxon>Bacteria</taxon>
        <taxon>Bacillati</taxon>
        <taxon>Actinomycetota</taxon>
        <taxon>Actinomycetes</taxon>
        <taxon>Streptosporangiales</taxon>
        <taxon>Nocardiopsidaceae</taxon>
        <taxon>Nocardiopsis</taxon>
    </lineage>
</organism>
<comment type="caution">
    <text evidence="5">The sequence shown here is derived from an EMBL/GenBank/DDBJ whole genome shotgun (WGS) entry which is preliminary data.</text>
</comment>
<dbReference type="InterPro" id="IPR011330">
    <property type="entry name" value="Glyco_hydro/deAcase_b/a-brl"/>
</dbReference>
<dbReference type="Gene3D" id="3.20.20.370">
    <property type="entry name" value="Glycoside hydrolase/deacetylase"/>
    <property type="match status" value="1"/>
</dbReference>
<evidence type="ECO:0000313" key="5">
    <source>
        <dbReference type="EMBL" id="GAA2008832.1"/>
    </source>
</evidence>
<dbReference type="Pfam" id="PF01522">
    <property type="entry name" value="Polysacc_deac_1"/>
    <property type="match status" value="1"/>
</dbReference>
<dbReference type="SUPFAM" id="SSF88713">
    <property type="entry name" value="Glycoside hydrolase/deacetylase"/>
    <property type="match status" value="1"/>
</dbReference>
<accession>A0ABP5EV17</accession>